<dbReference type="Pfam" id="PF00588">
    <property type="entry name" value="SpoU_methylase"/>
    <property type="match status" value="1"/>
</dbReference>
<dbReference type="InterPro" id="IPR001537">
    <property type="entry name" value="SpoU_MeTrfase"/>
</dbReference>
<accession>A0AAP8D2Z7</accession>
<comment type="caution">
    <text evidence="4">The sequence shown here is derived from an EMBL/GenBank/DDBJ whole genome shotgun (WGS) entry which is preliminary data.</text>
</comment>
<evidence type="ECO:0000313" key="4">
    <source>
        <dbReference type="EMBL" id="OYQ12021.1"/>
    </source>
</evidence>
<dbReference type="PANTHER" id="PTHR43191:SF2">
    <property type="entry name" value="RRNA METHYLTRANSFERASE 3, MITOCHONDRIAL"/>
    <property type="match status" value="1"/>
</dbReference>
<evidence type="ECO:0000313" key="5">
    <source>
        <dbReference type="Proteomes" id="UP000216164"/>
    </source>
</evidence>
<gene>
    <name evidence="4" type="ORF">B7R77_01245</name>
</gene>
<protein>
    <submittedName>
        <fullName evidence="4">RNA methyltransferase</fullName>
    </submittedName>
</protein>
<dbReference type="EMBL" id="NCTK01000001">
    <property type="protein sequence ID" value="OYQ12021.1"/>
    <property type="molecule type" value="Genomic_DNA"/>
</dbReference>
<dbReference type="PANTHER" id="PTHR43191">
    <property type="entry name" value="RRNA METHYLTRANSFERASE 3"/>
    <property type="match status" value="1"/>
</dbReference>
<feature type="domain" description="tRNA/rRNA methyltransferase SpoU type" evidence="3">
    <location>
        <begin position="116"/>
        <end position="250"/>
    </location>
</feature>
<dbReference type="InterPro" id="IPR029064">
    <property type="entry name" value="Ribosomal_eL30-like_sf"/>
</dbReference>
<dbReference type="GO" id="GO:0003723">
    <property type="term" value="F:RNA binding"/>
    <property type="evidence" value="ECO:0007669"/>
    <property type="project" value="InterPro"/>
</dbReference>
<dbReference type="InterPro" id="IPR029028">
    <property type="entry name" value="Alpha/beta_knot_MTases"/>
</dbReference>
<dbReference type="SUPFAM" id="SSF55315">
    <property type="entry name" value="L30e-like"/>
    <property type="match status" value="1"/>
</dbReference>
<dbReference type="Gene3D" id="3.40.1280.10">
    <property type="match status" value="1"/>
</dbReference>
<dbReference type="AlphaFoldDB" id="A0AAP8D2Z7"/>
<dbReference type="GO" id="GO:0008173">
    <property type="term" value="F:RNA methyltransferase activity"/>
    <property type="evidence" value="ECO:0007669"/>
    <property type="project" value="InterPro"/>
</dbReference>
<dbReference type="GO" id="GO:0032259">
    <property type="term" value="P:methylation"/>
    <property type="evidence" value="ECO:0007669"/>
    <property type="project" value="UniProtKB-KW"/>
</dbReference>
<dbReference type="Proteomes" id="UP000216164">
    <property type="component" value="Unassembled WGS sequence"/>
</dbReference>
<dbReference type="GO" id="GO:0006396">
    <property type="term" value="P:RNA processing"/>
    <property type="evidence" value="ECO:0007669"/>
    <property type="project" value="InterPro"/>
</dbReference>
<dbReference type="SUPFAM" id="SSF75217">
    <property type="entry name" value="alpha/beta knot"/>
    <property type="match status" value="1"/>
</dbReference>
<organism evidence="4 5">
    <name type="scientific">Ralstonia solanacearum K60</name>
    <dbReference type="NCBI Taxonomy" id="1091042"/>
    <lineage>
        <taxon>Bacteria</taxon>
        <taxon>Pseudomonadati</taxon>
        <taxon>Pseudomonadota</taxon>
        <taxon>Betaproteobacteria</taxon>
        <taxon>Burkholderiales</taxon>
        <taxon>Burkholderiaceae</taxon>
        <taxon>Ralstonia</taxon>
        <taxon>Ralstonia solanacearum species complex</taxon>
    </lineage>
</organism>
<keyword evidence="1 4" id="KW-0489">Methyltransferase</keyword>
<evidence type="ECO:0000256" key="1">
    <source>
        <dbReference type="ARBA" id="ARBA00022603"/>
    </source>
</evidence>
<dbReference type="InterPro" id="IPR029026">
    <property type="entry name" value="tRNA_m1G_MTases_N"/>
</dbReference>
<dbReference type="Gene3D" id="3.30.1330.30">
    <property type="match status" value="1"/>
</dbReference>
<dbReference type="InterPro" id="IPR051259">
    <property type="entry name" value="rRNA_Methyltransferase"/>
</dbReference>
<proteinExistence type="predicted"/>
<keyword evidence="2" id="KW-0808">Transferase</keyword>
<sequence>MKHITSRDNAVFKHLKALSGSTQQRRRAGQSVLDGIHLVAAYLDAGRTPAQCLVSERHLAHPEVAPLLARVDPQHVILLADSLFAQLTTVVNGIDLMALIDTPEGHLPHRIEHDCVILDGIQDAGNVGSILRCAAAAGVRDVFMTTGCAFAWSAKTLRAAMGAHFHLNIVEHCTFESMHARLHVPLLATSSHARHAVFDVPLGKPVGWVFGNEGAGVSEQWLSVTTPISIPQPGGMESLNVAAAAAICLFEAVRQRTVKGQRG</sequence>
<evidence type="ECO:0000256" key="2">
    <source>
        <dbReference type="ARBA" id="ARBA00022679"/>
    </source>
</evidence>
<dbReference type="CDD" id="cd18095">
    <property type="entry name" value="SpoU-like_rRNA-MTase"/>
    <property type="match status" value="1"/>
</dbReference>
<dbReference type="RefSeq" id="WP_003268134.1">
    <property type="nucleotide sequence ID" value="NZ_NCTK01000001.1"/>
</dbReference>
<name>A0AAP8D2Z7_RALSL</name>
<evidence type="ECO:0000259" key="3">
    <source>
        <dbReference type="Pfam" id="PF00588"/>
    </source>
</evidence>
<reference evidence="4 5" key="1">
    <citation type="submission" date="2017-04" db="EMBL/GenBank/DDBJ databases">
        <title>Genome Announcement: Closed genomes of Ralstonia solanacearum strains K60, UW551, and UW700.</title>
        <authorList>
            <person name="Hayes M."/>
            <person name="Macintyre A.M."/>
            <person name="Allen C."/>
        </authorList>
    </citation>
    <scope>NUCLEOTIDE SEQUENCE [LARGE SCALE GENOMIC DNA]</scope>
    <source>
        <strain evidence="4 5">UW25</strain>
    </source>
</reference>